<evidence type="ECO:0000313" key="2">
    <source>
        <dbReference type="Proteomes" id="UP000241769"/>
    </source>
</evidence>
<reference evidence="1 2" key="1">
    <citation type="journal article" date="2018" name="Genome Biol. Evol.">
        <title>Multiple Roots of Fruiting Body Formation in Amoebozoa.</title>
        <authorList>
            <person name="Hillmann F."/>
            <person name="Forbes G."/>
            <person name="Novohradska S."/>
            <person name="Ferling I."/>
            <person name="Riege K."/>
            <person name="Groth M."/>
            <person name="Westermann M."/>
            <person name="Marz M."/>
            <person name="Spaller T."/>
            <person name="Winckler T."/>
            <person name="Schaap P."/>
            <person name="Glockner G."/>
        </authorList>
    </citation>
    <scope>NUCLEOTIDE SEQUENCE [LARGE SCALE GENOMIC DNA]</scope>
    <source>
        <strain evidence="1 2">Jena</strain>
    </source>
</reference>
<keyword evidence="2" id="KW-1185">Reference proteome</keyword>
<dbReference type="Proteomes" id="UP000241769">
    <property type="component" value="Unassembled WGS sequence"/>
</dbReference>
<proteinExistence type="predicted"/>
<dbReference type="EMBL" id="MDYQ01000461">
    <property type="protein sequence ID" value="PRP74491.1"/>
    <property type="molecule type" value="Genomic_DNA"/>
</dbReference>
<sequence>MNYDFVKRFPVNQKHLMTRMSNSDNNEKKSVSQQLRRCWQIMHNSVMKQQAYNKYLILIRRLMISLGSNRKGLILIQ</sequence>
<accession>A0A2P6MS08</accession>
<comment type="caution">
    <text evidence="1">The sequence shown here is derived from an EMBL/GenBank/DDBJ whole genome shotgun (WGS) entry which is preliminary data.</text>
</comment>
<name>A0A2P6MS08_9EUKA</name>
<protein>
    <submittedName>
        <fullName evidence="1">Uncharacterized protein</fullName>
    </submittedName>
</protein>
<dbReference type="InParanoid" id="A0A2P6MS08"/>
<organism evidence="1 2">
    <name type="scientific">Planoprotostelium fungivorum</name>
    <dbReference type="NCBI Taxonomy" id="1890364"/>
    <lineage>
        <taxon>Eukaryota</taxon>
        <taxon>Amoebozoa</taxon>
        <taxon>Evosea</taxon>
        <taxon>Variosea</taxon>
        <taxon>Cavosteliida</taxon>
        <taxon>Cavosteliaceae</taxon>
        <taxon>Planoprotostelium</taxon>
    </lineage>
</organism>
<gene>
    <name evidence="1" type="ORF">PROFUN_16192</name>
</gene>
<evidence type="ECO:0000313" key="1">
    <source>
        <dbReference type="EMBL" id="PRP74491.1"/>
    </source>
</evidence>
<dbReference type="AlphaFoldDB" id="A0A2P6MS08"/>